<organism evidence="2">
    <name type="scientific">Agromyces sp. G08B096</name>
    <dbReference type="NCBI Taxonomy" id="3156399"/>
    <lineage>
        <taxon>Bacteria</taxon>
        <taxon>Bacillati</taxon>
        <taxon>Actinomycetota</taxon>
        <taxon>Actinomycetes</taxon>
        <taxon>Micrococcales</taxon>
        <taxon>Microbacteriaceae</taxon>
        <taxon>Agromyces</taxon>
    </lineage>
</organism>
<dbReference type="PANTHER" id="PTHR42791">
    <property type="entry name" value="GNAT FAMILY ACETYLTRANSFERASE"/>
    <property type="match status" value="1"/>
</dbReference>
<dbReference type="CDD" id="cd04301">
    <property type="entry name" value="NAT_SF"/>
    <property type="match status" value="1"/>
</dbReference>
<dbReference type="GO" id="GO:0016747">
    <property type="term" value="F:acyltransferase activity, transferring groups other than amino-acyl groups"/>
    <property type="evidence" value="ECO:0007669"/>
    <property type="project" value="InterPro"/>
</dbReference>
<dbReference type="SUPFAM" id="SSF55729">
    <property type="entry name" value="Acyl-CoA N-acyltransferases (Nat)"/>
    <property type="match status" value="1"/>
</dbReference>
<dbReference type="InterPro" id="IPR000182">
    <property type="entry name" value="GNAT_dom"/>
</dbReference>
<protein>
    <submittedName>
        <fullName evidence="2">GNAT family N-acetyltransferase</fullName>
    </submittedName>
</protein>
<name>A0AAU7W7N3_9MICO</name>
<feature type="domain" description="N-acetyltransferase" evidence="1">
    <location>
        <begin position="3"/>
        <end position="187"/>
    </location>
</feature>
<dbReference type="InterPro" id="IPR016181">
    <property type="entry name" value="Acyl_CoA_acyltransferase"/>
</dbReference>
<dbReference type="RefSeq" id="WP_350347734.1">
    <property type="nucleotide sequence ID" value="NZ_CP158374.1"/>
</dbReference>
<accession>A0AAU7W7N3</accession>
<evidence type="ECO:0000313" key="2">
    <source>
        <dbReference type="EMBL" id="XBX81711.1"/>
    </source>
</evidence>
<evidence type="ECO:0000259" key="1">
    <source>
        <dbReference type="PROSITE" id="PS51186"/>
    </source>
</evidence>
<dbReference type="Pfam" id="PF00583">
    <property type="entry name" value="Acetyltransf_1"/>
    <property type="match status" value="1"/>
</dbReference>
<proteinExistence type="predicted"/>
<sequence length="188" mass="19917">MTHLVRPAGPEDLDAAADVLAAAFDRYSWTRWSIPADDYSHRLKALQRLYLGHALKHGIVLVEARLRAVAAFLPPGAPAPDEPAEREIAALHGSRLAVLGALRLPAPPTEAWTLETVGVDPAHQGAGLGSAVTLAGLETAGEHGAPVALETSDERNVRLYQRLGFETTATTFVQSGPTVYSMLRAAAA</sequence>
<dbReference type="AlphaFoldDB" id="A0AAU7W7N3"/>
<reference evidence="2" key="1">
    <citation type="submission" date="2024-05" db="EMBL/GenBank/DDBJ databases">
        <authorList>
            <person name="Yu L."/>
        </authorList>
    </citation>
    <scope>NUCLEOTIDE SEQUENCE</scope>
    <source>
        <strain evidence="2">G08B096</strain>
    </source>
</reference>
<dbReference type="InterPro" id="IPR052523">
    <property type="entry name" value="Trichothecene_AcTrans"/>
</dbReference>
<dbReference type="Gene3D" id="3.40.630.30">
    <property type="match status" value="1"/>
</dbReference>
<gene>
    <name evidence="2" type="ORF">ABIQ69_13965</name>
</gene>
<dbReference type="PANTHER" id="PTHR42791:SF1">
    <property type="entry name" value="N-ACETYLTRANSFERASE DOMAIN-CONTAINING PROTEIN"/>
    <property type="match status" value="1"/>
</dbReference>
<dbReference type="EMBL" id="CP158374">
    <property type="protein sequence ID" value="XBX81711.1"/>
    <property type="molecule type" value="Genomic_DNA"/>
</dbReference>
<dbReference type="PROSITE" id="PS51186">
    <property type="entry name" value="GNAT"/>
    <property type="match status" value="1"/>
</dbReference>